<dbReference type="RefSeq" id="WP_309150962.1">
    <property type="nucleotide sequence ID" value="NZ_CP133568.1"/>
</dbReference>
<keyword evidence="1" id="KW-0812">Transmembrane</keyword>
<protein>
    <recommendedName>
        <fullName evidence="2">DUF5625 domain-containing protein</fullName>
    </recommendedName>
</protein>
<evidence type="ECO:0000313" key="4">
    <source>
        <dbReference type="Proteomes" id="UP001229313"/>
    </source>
</evidence>
<sequence length="220" mass="24256">MSRGLRIALAVFALALLARIGFELWADEVQGEPLDDAPIAVASGGALDARIRLRVRDSYRMQLVFLIPPGGRERLRDLLAEPVPRGGPPVSEGVVVPLRWSLSEADSGRVVAQGEPRTEGLDAWNSDMFWREAASFAAKPGWYRLRVQATRPVPELAGVTTLINVGLRPKASSSWQTEWAWFGRLLCLLLDPLLLLAGLLLAWFVGRRLWFARRAIAAPA</sequence>
<reference evidence="3 4" key="1">
    <citation type="submission" date="2023-08" db="EMBL/GenBank/DDBJ databases">
        <title>The whole genome sequence of Lysobacter yananisis.</title>
        <authorList>
            <person name="Sun H."/>
        </authorList>
    </citation>
    <scope>NUCLEOTIDE SEQUENCE [LARGE SCALE GENOMIC DNA]</scope>
    <source>
        <strain evidence="3 4">SNNU513</strain>
    </source>
</reference>
<dbReference type="InterPro" id="IPR041008">
    <property type="entry name" value="DUF5625"/>
</dbReference>
<dbReference type="Proteomes" id="UP001229313">
    <property type="component" value="Chromosome"/>
</dbReference>
<gene>
    <name evidence="3" type="ORF">RDV84_16635</name>
</gene>
<proteinExistence type="predicted"/>
<dbReference type="Pfam" id="PF18539">
    <property type="entry name" value="DUF5625"/>
    <property type="match status" value="1"/>
</dbReference>
<accession>A0ABY9P3K1</accession>
<organism evidence="3 4">
    <name type="scientific">Lysobacter yananisis</name>
    <dbReference type="NCBI Taxonomy" id="1003114"/>
    <lineage>
        <taxon>Bacteria</taxon>
        <taxon>Pseudomonadati</taxon>
        <taxon>Pseudomonadota</taxon>
        <taxon>Gammaproteobacteria</taxon>
        <taxon>Lysobacterales</taxon>
        <taxon>Lysobacteraceae</taxon>
        <taxon>Lysobacter</taxon>
    </lineage>
</organism>
<dbReference type="EMBL" id="CP133568">
    <property type="protein sequence ID" value="WMT01598.1"/>
    <property type="molecule type" value="Genomic_DNA"/>
</dbReference>
<evidence type="ECO:0000313" key="3">
    <source>
        <dbReference type="EMBL" id="WMT01598.1"/>
    </source>
</evidence>
<evidence type="ECO:0000259" key="2">
    <source>
        <dbReference type="Pfam" id="PF18539"/>
    </source>
</evidence>
<keyword evidence="1" id="KW-1133">Transmembrane helix</keyword>
<feature type="transmembrane region" description="Helical" evidence="1">
    <location>
        <begin position="179"/>
        <end position="205"/>
    </location>
</feature>
<evidence type="ECO:0000256" key="1">
    <source>
        <dbReference type="SAM" id="Phobius"/>
    </source>
</evidence>
<keyword evidence="1" id="KW-0472">Membrane</keyword>
<feature type="domain" description="DUF5625" evidence="2">
    <location>
        <begin position="38"/>
        <end position="164"/>
    </location>
</feature>
<name>A0ABY9P3K1_9GAMM</name>
<keyword evidence="4" id="KW-1185">Reference proteome</keyword>